<evidence type="ECO:0000256" key="10">
    <source>
        <dbReference type="RuleBase" id="RU351113"/>
    </source>
</evidence>
<reference evidence="11" key="1">
    <citation type="submission" date="2019-02" db="EMBL/GenBank/DDBJ databases">
        <title>Genome of the parasitoid wasp Diachasma alloeum, an emerging model for ecological speciation and transitions to asexual reproduction.</title>
        <authorList>
            <person name="Robertson H.M."/>
            <person name="Walden K.K."/>
            <person name="Tvedte E.S."/>
            <person name="Hood G.R."/>
            <person name="Feder J.L."/>
            <person name="Forbes A.A."/>
            <person name="Logsdon J.M."/>
            <person name="Mcelroy K.E."/>
        </authorList>
    </citation>
    <scope>NUCLEOTIDE SEQUENCE [LARGE SCALE GENOMIC DNA]</scope>
    <source>
        <strain evidence="11">Michigan</strain>
    </source>
</reference>
<evidence type="ECO:0000256" key="7">
    <source>
        <dbReference type="ARBA" id="ARBA00023136"/>
    </source>
</evidence>
<dbReference type="GO" id="GO:0007165">
    <property type="term" value="P:signal transduction"/>
    <property type="evidence" value="ECO:0007669"/>
    <property type="project" value="UniProtKB-KW"/>
</dbReference>
<evidence type="ECO:0000313" key="11">
    <source>
        <dbReference type="EMBL" id="THK32857.1"/>
    </source>
</evidence>
<dbReference type="GO" id="GO:0005549">
    <property type="term" value="F:odorant binding"/>
    <property type="evidence" value="ECO:0007669"/>
    <property type="project" value="InterPro"/>
</dbReference>
<keyword evidence="5 10" id="KW-0552">Olfaction</keyword>
<evidence type="ECO:0000256" key="1">
    <source>
        <dbReference type="ARBA" id="ARBA00004651"/>
    </source>
</evidence>
<evidence type="ECO:0000256" key="9">
    <source>
        <dbReference type="ARBA" id="ARBA00023224"/>
    </source>
</evidence>
<feature type="transmembrane region" description="Helical" evidence="10">
    <location>
        <begin position="105"/>
        <end position="124"/>
    </location>
</feature>
<keyword evidence="7 10" id="KW-0472">Membrane</keyword>
<feature type="transmembrane region" description="Helical" evidence="10">
    <location>
        <begin position="160"/>
        <end position="179"/>
    </location>
</feature>
<evidence type="ECO:0000256" key="2">
    <source>
        <dbReference type="ARBA" id="ARBA00022475"/>
    </source>
</evidence>
<accession>A0A4E0RSF8</accession>
<dbReference type="PANTHER" id="PTHR21137:SF3">
    <property type="entry name" value="ODORANT RECEPTOR 30A-RELATED"/>
    <property type="match status" value="1"/>
</dbReference>
<organism evidence="11 12">
    <name type="scientific">Diachasma alloeum</name>
    <dbReference type="NCBI Taxonomy" id="454923"/>
    <lineage>
        <taxon>Eukaryota</taxon>
        <taxon>Metazoa</taxon>
        <taxon>Ecdysozoa</taxon>
        <taxon>Arthropoda</taxon>
        <taxon>Hexapoda</taxon>
        <taxon>Insecta</taxon>
        <taxon>Pterygota</taxon>
        <taxon>Neoptera</taxon>
        <taxon>Endopterygota</taxon>
        <taxon>Hymenoptera</taxon>
        <taxon>Apocrita</taxon>
        <taxon>Ichneumonoidea</taxon>
        <taxon>Braconidae</taxon>
        <taxon>Opiinae</taxon>
        <taxon>Diachasma</taxon>
    </lineage>
</organism>
<sequence>MFSFKKTIIMLYLRDAIKIQSHVYTDELSNPEWYWSPDERYYSHQEMAYTGINVLTALIIVIKFFSLLSQRSHYEGVLQISRKSLWGNAQTKYEENVLRQCEKQAMLFVIFFAIFANSTAFLYITEAILYNIGHNITDVTERRFPFKIWLDLPIYETPNFHIFFFLQTVMACYAGIMYCCYDNYLVLVNIFIAGQFAILKYRLELLYNRKIVDSSMNKDSDRGKPNADLKVAERDFKDCVKQHQFLIWIVSELECLYSLINLSSVLVYSLIICLTGYQLIMPGNILIRRVKFTVYIGGCLTQLLSFSYTCHNLSLASVDVCQGPYNSKWYERSHSERSRSLTRDFVVMIMRAQRPCHLTAAGFFPVTLDTLKSVLTTAFSYLTLIRQSSMVTVN</sequence>
<keyword evidence="2" id="KW-1003">Cell membrane</keyword>
<dbReference type="AlphaFoldDB" id="A0A4E0RSF8"/>
<feature type="transmembrane region" description="Helical" evidence="10">
    <location>
        <begin position="184"/>
        <end position="203"/>
    </location>
</feature>
<evidence type="ECO:0000256" key="8">
    <source>
        <dbReference type="ARBA" id="ARBA00023170"/>
    </source>
</evidence>
<evidence type="ECO:0000256" key="5">
    <source>
        <dbReference type="ARBA" id="ARBA00022725"/>
    </source>
</evidence>
<evidence type="ECO:0000256" key="6">
    <source>
        <dbReference type="ARBA" id="ARBA00022989"/>
    </source>
</evidence>
<dbReference type="OrthoDB" id="8185860at2759"/>
<feature type="transmembrane region" description="Helical" evidence="10">
    <location>
        <begin position="256"/>
        <end position="280"/>
    </location>
</feature>
<evidence type="ECO:0000256" key="3">
    <source>
        <dbReference type="ARBA" id="ARBA00022606"/>
    </source>
</evidence>
<feature type="transmembrane region" description="Helical" evidence="10">
    <location>
        <begin position="47"/>
        <end position="68"/>
    </location>
</feature>
<keyword evidence="9 10" id="KW-0807">Transducer</keyword>
<dbReference type="GO" id="GO:0004984">
    <property type="term" value="F:olfactory receptor activity"/>
    <property type="evidence" value="ECO:0007669"/>
    <property type="project" value="InterPro"/>
</dbReference>
<comment type="subcellular location">
    <subcellularLocation>
        <location evidence="1 10">Cell membrane</location>
        <topology evidence="1 10">Multi-pass membrane protein</topology>
    </subcellularLocation>
</comment>
<dbReference type="EMBL" id="ML158562">
    <property type="protein sequence ID" value="THK32857.1"/>
    <property type="molecule type" value="Genomic_DNA"/>
</dbReference>
<gene>
    <name evidence="11" type="primary">Or78</name>
    <name evidence="11" type="ORF">DALL_DALL000011</name>
</gene>
<keyword evidence="6 10" id="KW-1133">Transmembrane helix</keyword>
<name>A0A4E0RSF8_9HYME</name>
<evidence type="ECO:0000313" key="12">
    <source>
        <dbReference type="Proteomes" id="UP000297026"/>
    </source>
</evidence>
<dbReference type="PANTHER" id="PTHR21137">
    <property type="entry name" value="ODORANT RECEPTOR"/>
    <property type="match status" value="1"/>
</dbReference>
<evidence type="ECO:0000256" key="4">
    <source>
        <dbReference type="ARBA" id="ARBA00022692"/>
    </source>
</evidence>
<dbReference type="InterPro" id="IPR004117">
    <property type="entry name" value="7tm6_olfct_rcpt"/>
</dbReference>
<dbReference type="GO" id="GO:0005886">
    <property type="term" value="C:plasma membrane"/>
    <property type="evidence" value="ECO:0007669"/>
    <property type="project" value="UniProtKB-SubCell"/>
</dbReference>
<keyword evidence="12" id="KW-1185">Reference proteome</keyword>
<dbReference type="Proteomes" id="UP000297026">
    <property type="component" value="Unassembled WGS sequence"/>
</dbReference>
<proteinExistence type="inferred from homology"/>
<comment type="similarity">
    <text evidence="10">Belongs to the insect chemoreceptor superfamily. Heteromeric odorant receptor channel (TC 1.A.69) family.</text>
</comment>
<protein>
    <recommendedName>
        <fullName evidence="10">Odorant receptor</fullName>
    </recommendedName>
</protein>
<keyword evidence="8 10" id="KW-0675">Receptor</keyword>
<dbReference type="Pfam" id="PF02949">
    <property type="entry name" value="7tm_6"/>
    <property type="match status" value="1"/>
</dbReference>
<keyword evidence="4 10" id="KW-0812">Transmembrane</keyword>
<keyword evidence="3 10" id="KW-0716">Sensory transduction</keyword>
<comment type="caution">
    <text evidence="10">Lacks conserved residue(s) required for the propagation of feature annotation.</text>
</comment>